<dbReference type="PROSITE" id="PS00375">
    <property type="entry name" value="UDPGT"/>
    <property type="match status" value="1"/>
</dbReference>
<dbReference type="OMA" id="NYCKQDV"/>
<comment type="similarity">
    <text evidence="1 3">Belongs to the UDP-glycosyltransferase family.</text>
</comment>
<evidence type="ECO:0000313" key="6">
    <source>
        <dbReference type="Proteomes" id="UP000655225"/>
    </source>
</evidence>
<dbReference type="Proteomes" id="UP000655225">
    <property type="component" value="Unassembled WGS sequence"/>
</dbReference>
<dbReference type="AlphaFoldDB" id="A0A834Y803"/>
<dbReference type="InterPro" id="IPR002213">
    <property type="entry name" value="UDP_glucos_trans"/>
</dbReference>
<dbReference type="CDD" id="cd03784">
    <property type="entry name" value="GT1_Gtf-like"/>
    <property type="match status" value="1"/>
</dbReference>
<evidence type="ECO:0000256" key="3">
    <source>
        <dbReference type="RuleBase" id="RU003718"/>
    </source>
</evidence>
<dbReference type="EMBL" id="JABCRI010000650">
    <property type="protein sequence ID" value="KAF8369588.1"/>
    <property type="molecule type" value="Genomic_DNA"/>
</dbReference>
<keyword evidence="6" id="KW-1185">Reference proteome</keyword>
<evidence type="ECO:0000256" key="2">
    <source>
        <dbReference type="ARBA" id="ARBA00022679"/>
    </source>
</evidence>
<dbReference type="PANTHER" id="PTHR48047:SF51">
    <property type="entry name" value="GLYCOSYLTRANSFERASE"/>
    <property type="match status" value="1"/>
</dbReference>
<name>A0A834Y803_TETSI</name>
<keyword evidence="2 3" id="KW-0808">Transferase</keyword>
<dbReference type="FunFam" id="3.40.50.2000:FF:000107">
    <property type="entry name" value="Glycosyltransferase"/>
    <property type="match status" value="1"/>
</dbReference>
<proteinExistence type="inferred from homology"/>
<gene>
    <name evidence="5" type="ORF">HHK36_032390</name>
</gene>
<dbReference type="Pfam" id="PF00201">
    <property type="entry name" value="UDPGT"/>
    <property type="match status" value="1"/>
</dbReference>
<dbReference type="Gene3D" id="3.40.50.2000">
    <property type="entry name" value="Glycogen Phosphorylase B"/>
    <property type="match status" value="2"/>
</dbReference>
<sequence length="445" mass="49656">MDSVSASRIVLFPFMSKGHIIPFLQLARLLLHRGITVTIFTTPANSPFIRHSLADTDASVVDLPFPQNVPGLPAGVESTDRLPSMSLFLPLVNATKLIQPDFEHALQNLSGVSCLVSDGFLGWTQKSAEKLGIPRLVLFGMSNYSATVSRVVVLDRPHVDLDSDDEPFEVPSFEWIKLTRNDFESPFKDPEPKGPLFEFIIEQGIATSKSQGLVVNSFYELEPLFLEYWNREFDPKAWCVGPLCMAEPPRVEPLMKPIWVQWLDTKLAEGGTVIYVAFGSQAEISSEQLQEIAIGLEKSEVNFLWVVRSKGLEALEGFEERVKGRGVVVKEWVEQREILDHESVIGFMSHCGWNSVLESICACVPILAWPMMAEQHLNARMVAEELGVGLRILAESGSVRGFVKWENIEKMVRELMEGGKGKEVRKKVKEIGEAARRAMEEGGSS</sequence>
<comment type="caution">
    <text evidence="5">The sequence shown here is derived from an EMBL/GenBank/DDBJ whole genome shotgun (WGS) entry which is preliminary data.</text>
</comment>
<dbReference type="SUPFAM" id="SSF53756">
    <property type="entry name" value="UDP-Glycosyltransferase/glycogen phosphorylase"/>
    <property type="match status" value="1"/>
</dbReference>
<evidence type="ECO:0000256" key="1">
    <source>
        <dbReference type="ARBA" id="ARBA00009995"/>
    </source>
</evidence>
<dbReference type="PANTHER" id="PTHR48047">
    <property type="entry name" value="GLYCOSYLTRANSFERASE"/>
    <property type="match status" value="1"/>
</dbReference>
<evidence type="ECO:0000313" key="5">
    <source>
        <dbReference type="EMBL" id="KAF8369588.1"/>
    </source>
</evidence>
<reference evidence="5 6" key="1">
    <citation type="submission" date="2020-04" db="EMBL/GenBank/DDBJ databases">
        <title>Plant Genome Project.</title>
        <authorList>
            <person name="Zhang R.-G."/>
        </authorList>
    </citation>
    <scope>NUCLEOTIDE SEQUENCE [LARGE SCALE GENOMIC DNA]</scope>
    <source>
        <strain evidence="5">YNK0</strain>
        <tissue evidence="5">Leaf</tissue>
    </source>
</reference>
<dbReference type="InterPro" id="IPR035595">
    <property type="entry name" value="UDP_glycos_trans_CS"/>
</dbReference>
<accession>A0A834Y803</accession>
<dbReference type="EC" id="2.4.1.-" evidence="4"/>
<dbReference type="OrthoDB" id="5835829at2759"/>
<dbReference type="GO" id="GO:0035251">
    <property type="term" value="F:UDP-glucosyltransferase activity"/>
    <property type="evidence" value="ECO:0007669"/>
    <property type="project" value="TreeGrafter"/>
</dbReference>
<organism evidence="5 6">
    <name type="scientific">Tetracentron sinense</name>
    <name type="common">Spur-leaf</name>
    <dbReference type="NCBI Taxonomy" id="13715"/>
    <lineage>
        <taxon>Eukaryota</taxon>
        <taxon>Viridiplantae</taxon>
        <taxon>Streptophyta</taxon>
        <taxon>Embryophyta</taxon>
        <taxon>Tracheophyta</taxon>
        <taxon>Spermatophyta</taxon>
        <taxon>Magnoliopsida</taxon>
        <taxon>Trochodendrales</taxon>
        <taxon>Trochodendraceae</taxon>
        <taxon>Tetracentron</taxon>
    </lineage>
</organism>
<keyword evidence="3" id="KW-0328">Glycosyltransferase</keyword>
<protein>
    <recommendedName>
        <fullName evidence="4">Glycosyltransferase</fullName>
        <ecNumber evidence="4">2.4.1.-</ecNumber>
    </recommendedName>
</protein>
<evidence type="ECO:0000256" key="4">
    <source>
        <dbReference type="RuleBase" id="RU362057"/>
    </source>
</evidence>